<accession>A0AAD6RZL3</accession>
<proteinExistence type="predicted"/>
<dbReference type="EMBL" id="JARJCM010000016">
    <property type="protein sequence ID" value="KAJ7041586.1"/>
    <property type="molecule type" value="Genomic_DNA"/>
</dbReference>
<protein>
    <submittedName>
        <fullName evidence="1">Uncharacterized protein</fullName>
    </submittedName>
</protein>
<name>A0AAD6RZL3_9AGAR</name>
<gene>
    <name evidence="2" type="ORF">C8F04DRAFT_886776</name>
    <name evidence="3" type="ORF">C8F04DRAFT_893349</name>
    <name evidence="1" type="ORF">C8F04DRAFT_905535</name>
</gene>
<sequence>MDIKFIGSGPAAKAILYYITDYITKSQLQAHVAYAALEGAVHKLGEFNPEEDDLTGRAKRLLQRFTGTDLEQSNEDSADLHGEDNDEITLTLDGAGKLVPTASQICDYQRRGDLLDRVSVWDFVAQTEKLKLKRKASFEFESDDDEPEIVEDATLEDQDTLCTKDNILDFEGRCRPRVRFQNSHLEDSTHVIKVNSFLRRKVPVPIGPALPKRQDPAFIEKHSRLMLILFKPWRHASDLRAEGQSWSDAYADFIPSIPADALERIENMQLLHECKDSRDAH</sequence>
<dbReference type="Proteomes" id="UP001218188">
    <property type="component" value="Unassembled WGS sequence"/>
</dbReference>
<evidence type="ECO:0000313" key="2">
    <source>
        <dbReference type="EMBL" id="KAJ7026063.1"/>
    </source>
</evidence>
<comment type="caution">
    <text evidence="1">The sequence shown here is derived from an EMBL/GenBank/DDBJ whole genome shotgun (WGS) entry which is preliminary data.</text>
</comment>
<dbReference type="AlphaFoldDB" id="A0AAD6RZL3"/>
<organism evidence="1 4">
    <name type="scientific">Mycena alexandri</name>
    <dbReference type="NCBI Taxonomy" id="1745969"/>
    <lineage>
        <taxon>Eukaryota</taxon>
        <taxon>Fungi</taxon>
        <taxon>Dikarya</taxon>
        <taxon>Basidiomycota</taxon>
        <taxon>Agaricomycotina</taxon>
        <taxon>Agaricomycetes</taxon>
        <taxon>Agaricomycetidae</taxon>
        <taxon>Agaricales</taxon>
        <taxon>Marasmiineae</taxon>
        <taxon>Mycenaceae</taxon>
        <taxon>Mycena</taxon>
    </lineage>
</organism>
<evidence type="ECO:0000313" key="3">
    <source>
        <dbReference type="EMBL" id="KAJ7041586.1"/>
    </source>
</evidence>
<reference evidence="1" key="1">
    <citation type="submission" date="2023-03" db="EMBL/GenBank/DDBJ databases">
        <title>Massive genome expansion in bonnet fungi (Mycena s.s.) driven by repeated elements and novel gene families across ecological guilds.</title>
        <authorList>
            <consortium name="Lawrence Berkeley National Laboratory"/>
            <person name="Harder C.B."/>
            <person name="Miyauchi S."/>
            <person name="Viragh M."/>
            <person name="Kuo A."/>
            <person name="Thoen E."/>
            <person name="Andreopoulos B."/>
            <person name="Lu D."/>
            <person name="Skrede I."/>
            <person name="Drula E."/>
            <person name="Henrissat B."/>
            <person name="Morin E."/>
            <person name="Kohler A."/>
            <person name="Barry K."/>
            <person name="LaButti K."/>
            <person name="Morin E."/>
            <person name="Salamov A."/>
            <person name="Lipzen A."/>
            <person name="Mereny Z."/>
            <person name="Hegedus B."/>
            <person name="Baldrian P."/>
            <person name="Stursova M."/>
            <person name="Weitz H."/>
            <person name="Taylor A."/>
            <person name="Grigoriev I.V."/>
            <person name="Nagy L.G."/>
            <person name="Martin F."/>
            <person name="Kauserud H."/>
        </authorList>
    </citation>
    <scope>NUCLEOTIDE SEQUENCE</scope>
    <source>
        <strain evidence="1">CBHHK200</strain>
    </source>
</reference>
<dbReference type="EMBL" id="JARJCM010000348">
    <property type="protein sequence ID" value="KAJ7018240.1"/>
    <property type="molecule type" value="Genomic_DNA"/>
</dbReference>
<keyword evidence="4" id="KW-1185">Reference proteome</keyword>
<evidence type="ECO:0000313" key="4">
    <source>
        <dbReference type="Proteomes" id="UP001218188"/>
    </source>
</evidence>
<evidence type="ECO:0000313" key="1">
    <source>
        <dbReference type="EMBL" id="KAJ7018240.1"/>
    </source>
</evidence>
<feature type="non-terminal residue" evidence="1">
    <location>
        <position position="281"/>
    </location>
</feature>
<dbReference type="EMBL" id="JARJCM010000144">
    <property type="protein sequence ID" value="KAJ7026063.1"/>
    <property type="molecule type" value="Genomic_DNA"/>
</dbReference>